<dbReference type="Pfam" id="PF09860">
    <property type="entry name" value="DUF2087"/>
    <property type="match status" value="1"/>
</dbReference>
<proteinExistence type="predicted"/>
<gene>
    <name evidence="2" type="ORF">FHS18_002113</name>
</gene>
<evidence type="ECO:0000313" key="2">
    <source>
        <dbReference type="EMBL" id="MBB3110046.1"/>
    </source>
</evidence>
<name>A0A7W5AXN5_9BACL</name>
<dbReference type="EMBL" id="JACHXK010000004">
    <property type="protein sequence ID" value="MBB3110046.1"/>
    <property type="molecule type" value="Genomic_DNA"/>
</dbReference>
<feature type="domain" description="DUF2087" evidence="1">
    <location>
        <begin position="30"/>
        <end position="95"/>
    </location>
</feature>
<evidence type="ECO:0000259" key="1">
    <source>
        <dbReference type="Pfam" id="PF09860"/>
    </source>
</evidence>
<dbReference type="InterPro" id="IPR018656">
    <property type="entry name" value="DUF2087"/>
</dbReference>
<organism evidence="2 3">
    <name type="scientific">Paenibacillus phyllosphaerae</name>
    <dbReference type="NCBI Taxonomy" id="274593"/>
    <lineage>
        <taxon>Bacteria</taxon>
        <taxon>Bacillati</taxon>
        <taxon>Bacillota</taxon>
        <taxon>Bacilli</taxon>
        <taxon>Bacillales</taxon>
        <taxon>Paenibacillaceae</taxon>
        <taxon>Paenibacillus</taxon>
    </lineage>
</organism>
<keyword evidence="3" id="KW-1185">Reference proteome</keyword>
<comment type="caution">
    <text evidence="2">The sequence shown here is derived from an EMBL/GenBank/DDBJ whole genome shotgun (WGS) entry which is preliminary data.</text>
</comment>
<sequence length="108" mass="13063">MTEQEPLARTKNEKLKNAVLRNFITEQGLIKQLPSQLKKRLIVLEHLASQLDPCRTYTEIEMNAFIKPLNEDFATIRRELYIHRFVNRHHDIYERNDPEQWRDWTTLC</sequence>
<accession>A0A7W5AXN5</accession>
<dbReference type="AlphaFoldDB" id="A0A7W5AXN5"/>
<dbReference type="RefSeq" id="WP_183599735.1">
    <property type="nucleotide sequence ID" value="NZ_JACHXK010000004.1"/>
</dbReference>
<evidence type="ECO:0000313" key="3">
    <source>
        <dbReference type="Proteomes" id="UP000570361"/>
    </source>
</evidence>
<dbReference type="Proteomes" id="UP000570361">
    <property type="component" value="Unassembled WGS sequence"/>
</dbReference>
<protein>
    <recommendedName>
        <fullName evidence="1">DUF2087 domain-containing protein</fullName>
    </recommendedName>
</protein>
<reference evidence="2 3" key="1">
    <citation type="submission" date="2020-08" db="EMBL/GenBank/DDBJ databases">
        <title>Genomic Encyclopedia of Type Strains, Phase III (KMG-III): the genomes of soil and plant-associated and newly described type strains.</title>
        <authorList>
            <person name="Whitman W."/>
        </authorList>
    </citation>
    <scope>NUCLEOTIDE SEQUENCE [LARGE SCALE GENOMIC DNA]</scope>
    <source>
        <strain evidence="2 3">CECT 5862</strain>
    </source>
</reference>